<reference evidence="3" key="1">
    <citation type="submission" date="2013-03" db="EMBL/GenBank/DDBJ databases">
        <title>The Genome Sequence of Anopheles epiroticus epiroticus2.</title>
        <authorList>
            <consortium name="The Broad Institute Genomics Platform"/>
            <person name="Neafsey D.E."/>
            <person name="Howell P."/>
            <person name="Walker B."/>
            <person name="Young S.K."/>
            <person name="Zeng Q."/>
            <person name="Gargeya S."/>
            <person name="Fitzgerald M."/>
            <person name="Haas B."/>
            <person name="Abouelleil A."/>
            <person name="Allen A.W."/>
            <person name="Alvarado L."/>
            <person name="Arachchi H.M."/>
            <person name="Berlin A.M."/>
            <person name="Chapman S.B."/>
            <person name="Gainer-Dewar J."/>
            <person name="Goldberg J."/>
            <person name="Griggs A."/>
            <person name="Gujja S."/>
            <person name="Hansen M."/>
            <person name="Howarth C."/>
            <person name="Imamovic A."/>
            <person name="Ireland A."/>
            <person name="Larimer J."/>
            <person name="McCowan C."/>
            <person name="Murphy C."/>
            <person name="Pearson M."/>
            <person name="Poon T.W."/>
            <person name="Priest M."/>
            <person name="Roberts A."/>
            <person name="Saif S."/>
            <person name="Shea T."/>
            <person name="Sisk P."/>
            <person name="Sykes S."/>
            <person name="Wortman J."/>
            <person name="Nusbaum C."/>
            <person name="Birren B."/>
        </authorList>
    </citation>
    <scope>NUCLEOTIDE SEQUENCE [LARGE SCALE GENOMIC DNA]</scope>
    <source>
        <strain evidence="3">Epiroticus2</strain>
    </source>
</reference>
<dbReference type="AlphaFoldDB" id="A0A182P3J8"/>
<dbReference type="Proteomes" id="UP000075885">
    <property type="component" value="Unassembled WGS sequence"/>
</dbReference>
<evidence type="ECO:0000256" key="1">
    <source>
        <dbReference type="SAM" id="MobiDB-lite"/>
    </source>
</evidence>
<accession>A0A182P3J8</accession>
<evidence type="ECO:0000313" key="2">
    <source>
        <dbReference type="EnsemblMetazoa" id="AEPI001483-PA"/>
    </source>
</evidence>
<keyword evidence="3" id="KW-1185">Reference proteome</keyword>
<proteinExistence type="predicted"/>
<name>A0A182P3J8_9DIPT</name>
<dbReference type="EnsemblMetazoa" id="AEPI001483-RA">
    <property type="protein sequence ID" value="AEPI001483-PA"/>
    <property type="gene ID" value="AEPI001483"/>
</dbReference>
<sequence length="63" mass="6783">MSLSSPRAGQPRLRCVPVTSPMGDTSVSKRIRKKPSGILKLDSVRRRESSGSSLLQLGDEVAC</sequence>
<feature type="region of interest" description="Disordered" evidence="1">
    <location>
        <begin position="1"/>
        <end position="28"/>
    </location>
</feature>
<feature type="region of interest" description="Disordered" evidence="1">
    <location>
        <begin position="43"/>
        <end position="63"/>
    </location>
</feature>
<evidence type="ECO:0000313" key="3">
    <source>
        <dbReference type="Proteomes" id="UP000075885"/>
    </source>
</evidence>
<reference evidence="2" key="2">
    <citation type="submission" date="2020-05" db="UniProtKB">
        <authorList>
            <consortium name="EnsemblMetazoa"/>
        </authorList>
    </citation>
    <scope>IDENTIFICATION</scope>
    <source>
        <strain evidence="2">Epiroticus2</strain>
    </source>
</reference>
<protein>
    <submittedName>
        <fullName evidence="2">Uncharacterized protein</fullName>
    </submittedName>
</protein>
<organism evidence="2 3">
    <name type="scientific">Anopheles epiroticus</name>
    <dbReference type="NCBI Taxonomy" id="199890"/>
    <lineage>
        <taxon>Eukaryota</taxon>
        <taxon>Metazoa</taxon>
        <taxon>Ecdysozoa</taxon>
        <taxon>Arthropoda</taxon>
        <taxon>Hexapoda</taxon>
        <taxon>Insecta</taxon>
        <taxon>Pterygota</taxon>
        <taxon>Neoptera</taxon>
        <taxon>Endopterygota</taxon>
        <taxon>Diptera</taxon>
        <taxon>Nematocera</taxon>
        <taxon>Culicoidea</taxon>
        <taxon>Culicidae</taxon>
        <taxon>Anophelinae</taxon>
        <taxon>Anopheles</taxon>
    </lineage>
</organism>
<dbReference type="VEuPathDB" id="VectorBase:AEPI001483"/>